<dbReference type="PANTHER" id="PTHR30069">
    <property type="entry name" value="TONB-DEPENDENT OUTER MEMBRANE RECEPTOR"/>
    <property type="match status" value="1"/>
</dbReference>
<dbReference type="Pfam" id="PF07715">
    <property type="entry name" value="Plug"/>
    <property type="match status" value="1"/>
</dbReference>
<evidence type="ECO:0000313" key="16">
    <source>
        <dbReference type="Proteomes" id="UP000650477"/>
    </source>
</evidence>
<keyword evidence="4 10" id="KW-1134">Transmembrane beta strand</keyword>
<organism evidence="15 16">
    <name type="scientific">Morganella morganii</name>
    <name type="common">Proteus morganii</name>
    <dbReference type="NCBI Taxonomy" id="582"/>
    <lineage>
        <taxon>Bacteria</taxon>
        <taxon>Pseudomonadati</taxon>
        <taxon>Pseudomonadota</taxon>
        <taxon>Gammaproteobacteria</taxon>
        <taxon>Enterobacterales</taxon>
        <taxon>Morganellaceae</taxon>
        <taxon>Morganella</taxon>
    </lineage>
</organism>
<accession>A0A8I0PXY9</accession>
<evidence type="ECO:0000256" key="2">
    <source>
        <dbReference type="ARBA" id="ARBA00009810"/>
    </source>
</evidence>
<dbReference type="InterPro" id="IPR036942">
    <property type="entry name" value="Beta-barrel_TonB_sf"/>
</dbReference>
<dbReference type="InterPro" id="IPR037066">
    <property type="entry name" value="Plug_dom_sf"/>
</dbReference>
<keyword evidence="6" id="KW-0732">Signal</keyword>
<evidence type="ECO:0000256" key="4">
    <source>
        <dbReference type="ARBA" id="ARBA00022452"/>
    </source>
</evidence>
<dbReference type="PROSITE" id="PS52016">
    <property type="entry name" value="TONB_DEPENDENT_REC_3"/>
    <property type="match status" value="1"/>
</dbReference>
<dbReference type="InterPro" id="IPR010917">
    <property type="entry name" value="TonB_rcpt_CS"/>
</dbReference>
<feature type="short sequence motif" description="TonB C-terminal box" evidence="11">
    <location>
        <begin position="963"/>
        <end position="980"/>
    </location>
</feature>
<dbReference type="InterPro" id="IPR000531">
    <property type="entry name" value="Beta-barrel_TonB"/>
</dbReference>
<evidence type="ECO:0000259" key="13">
    <source>
        <dbReference type="Pfam" id="PF00593"/>
    </source>
</evidence>
<comment type="subcellular location">
    <subcellularLocation>
        <location evidence="1 10">Cell outer membrane</location>
        <topology evidence="1 10">Multi-pass membrane protein</topology>
    </subcellularLocation>
</comment>
<feature type="domain" description="TonB-dependent receptor-like beta-barrel" evidence="13">
    <location>
        <begin position="692"/>
        <end position="951"/>
    </location>
</feature>
<evidence type="ECO:0000259" key="14">
    <source>
        <dbReference type="Pfam" id="PF07715"/>
    </source>
</evidence>
<evidence type="ECO:0000256" key="10">
    <source>
        <dbReference type="PROSITE-ProRule" id="PRU01360"/>
    </source>
</evidence>
<dbReference type="Proteomes" id="UP000650477">
    <property type="component" value="Unassembled WGS sequence"/>
</dbReference>
<dbReference type="GO" id="GO:0009279">
    <property type="term" value="C:cell outer membrane"/>
    <property type="evidence" value="ECO:0007669"/>
    <property type="project" value="UniProtKB-SubCell"/>
</dbReference>
<dbReference type="Gene3D" id="2.170.130.10">
    <property type="entry name" value="TonB-dependent receptor, plug domain"/>
    <property type="match status" value="1"/>
</dbReference>
<keyword evidence="3 10" id="KW-0813">Transport</keyword>
<gene>
    <name evidence="15" type="ORF">CYG68_06645</name>
</gene>
<dbReference type="GO" id="GO:0015344">
    <property type="term" value="F:siderophore uptake transmembrane transporter activity"/>
    <property type="evidence" value="ECO:0007669"/>
    <property type="project" value="TreeGrafter"/>
</dbReference>
<evidence type="ECO:0000256" key="7">
    <source>
        <dbReference type="ARBA" id="ARBA00023077"/>
    </source>
</evidence>
<keyword evidence="9 10" id="KW-0998">Cell outer membrane</keyword>
<comment type="caution">
    <text evidence="15">The sequence shown here is derived from an EMBL/GenBank/DDBJ whole genome shotgun (WGS) entry which is preliminary data.</text>
</comment>
<dbReference type="AlphaFoldDB" id="A0A8I0PXY9"/>
<dbReference type="Gene3D" id="2.40.170.20">
    <property type="entry name" value="TonB-dependent receptor, beta-barrel domain"/>
    <property type="match status" value="2"/>
</dbReference>
<evidence type="ECO:0000256" key="8">
    <source>
        <dbReference type="ARBA" id="ARBA00023136"/>
    </source>
</evidence>
<name>A0A8I0PXY9_MORMO</name>
<keyword evidence="5 10" id="KW-0812">Transmembrane</keyword>
<evidence type="ECO:0000256" key="9">
    <source>
        <dbReference type="ARBA" id="ARBA00023237"/>
    </source>
</evidence>
<dbReference type="SUPFAM" id="SSF56935">
    <property type="entry name" value="Porins"/>
    <property type="match status" value="1"/>
</dbReference>
<keyword evidence="8 10" id="KW-0472">Membrane</keyword>
<dbReference type="EMBL" id="PKLF01000005">
    <property type="protein sequence ID" value="MBE8612097.1"/>
    <property type="molecule type" value="Genomic_DNA"/>
</dbReference>
<proteinExistence type="inferred from homology"/>
<evidence type="ECO:0000256" key="12">
    <source>
        <dbReference type="RuleBase" id="RU003357"/>
    </source>
</evidence>
<evidence type="ECO:0000256" key="3">
    <source>
        <dbReference type="ARBA" id="ARBA00022448"/>
    </source>
</evidence>
<keyword evidence="15" id="KW-0675">Receptor</keyword>
<evidence type="ECO:0000256" key="6">
    <source>
        <dbReference type="ARBA" id="ARBA00022729"/>
    </source>
</evidence>
<dbReference type="InterPro" id="IPR039426">
    <property type="entry name" value="TonB-dep_rcpt-like"/>
</dbReference>
<evidence type="ECO:0000313" key="15">
    <source>
        <dbReference type="EMBL" id="MBE8612097.1"/>
    </source>
</evidence>
<comment type="similarity">
    <text evidence="2 10 12">Belongs to the TonB-dependent receptor family.</text>
</comment>
<evidence type="ECO:0000256" key="5">
    <source>
        <dbReference type="ARBA" id="ARBA00022692"/>
    </source>
</evidence>
<reference evidence="15" key="1">
    <citation type="submission" date="2017-12" db="EMBL/GenBank/DDBJ databases">
        <title>Genome sequencing and analysis.</title>
        <authorList>
            <person name="Huang Y.-T."/>
        </authorList>
    </citation>
    <scope>NUCLEOTIDE SEQUENCE</scope>
    <source>
        <strain evidence="15">VGH116</strain>
    </source>
</reference>
<dbReference type="PANTHER" id="PTHR30069:SF41">
    <property type="entry name" value="HEME_HEMOPEXIN UTILIZATION PROTEIN C"/>
    <property type="match status" value="1"/>
</dbReference>
<dbReference type="RefSeq" id="WP_081120050.1">
    <property type="nucleotide sequence ID" value="NZ_CP132323.1"/>
</dbReference>
<dbReference type="InterPro" id="IPR012910">
    <property type="entry name" value="Plug_dom"/>
</dbReference>
<evidence type="ECO:0000256" key="11">
    <source>
        <dbReference type="PROSITE-ProRule" id="PRU10144"/>
    </source>
</evidence>
<sequence length="980" mass="111725">MSSHSPLSGHPYKTITLLLPVLFIPLPGLAAEEKDQHLGDITLRNEQTAADSAKDKIYDKNVSTLILTKEEIERYKGASAADILKGANGVFSGDARNGNALDVNIRGIQGPGRVPVTIDGTEQAVTVYRGYNGANNRNYLDPMLISEIEIEKGPSLNPLLKTSVGGGVAMKTLTINDVVKNGDQFGAALMLENSSNTTKARIPNLGLGEDYRLVDNMQFDWLIIDDPGTHLTPENRDNAPALNKSDYAWRLAVGTRQENMDLLLAYAYRDRGNYFAGKRHSENYNDEMSDSDIGILQMSNMTYDPYMPFVSRIYRKGNEVPNTSAKTESWLIKNTWYLNDDHALQLSWRDTRSDFGDIMPSRLGWIRAEDNIIPQWPLADLHAQAGYLHLKSQPAHFTYIDADIRLWTTLTTSNTNSGGGWPRYPKNMDYGYKQGDINTINPAIDGTLINTAALNVQNQRYGLDFSNKFAFTPELSVTLAANMQFEHLDSNTSLENYKLFMFAVPARKGRRFEYQQSVSLDWQPVSWLSLSAGGRQTVYWSVDDLSNECAARKDPYCKQNYEVTGYYLNYFRNMTEIESQVYKKRQQGMWHELTPEEKQATWGKIFQSIYPKWRRDYLNNRKDRPMVHEQAFWPVDTSDGRLKQKDRPDIDTALRGIDPYTGQETYLYEYGSLPISHGDRELQAVTHTWKEKPRRQASAWTPMLSASVHLTDDLRLYGRYAETVRMPSLFEDTVGFSGSSVPHIGYRYKPERAVTREYGVVFNGKSLLHADRHADIRLNYFHTDILNVFDRDNYFRFTQMDKQILKGIEIQARYDHGWIFSDLGVTYNLTNKVCDETSHAFMDPTGLKDIPSCIDGGYPGGFLRTQIQPHYSVTFNLGGRLLQESLEIGSRWLYHSAVENSQEKRLMTIVPNQYSNFNNYPMRWNSVLTVDAYAKYKITPDVALELTATNLTNEYYLDPLTRSMMPAPGRAVKFNVSARF</sequence>
<evidence type="ECO:0000256" key="1">
    <source>
        <dbReference type="ARBA" id="ARBA00004571"/>
    </source>
</evidence>
<dbReference type="PROSITE" id="PS01156">
    <property type="entry name" value="TONB_DEPENDENT_REC_2"/>
    <property type="match status" value="1"/>
</dbReference>
<dbReference type="GO" id="GO:0044718">
    <property type="term" value="P:siderophore transmembrane transport"/>
    <property type="evidence" value="ECO:0007669"/>
    <property type="project" value="TreeGrafter"/>
</dbReference>
<keyword evidence="7 12" id="KW-0798">TonB box</keyword>
<feature type="domain" description="TonB-dependent receptor plug" evidence="14">
    <location>
        <begin position="60"/>
        <end position="155"/>
    </location>
</feature>
<dbReference type="Pfam" id="PF00593">
    <property type="entry name" value="TonB_dep_Rec_b-barrel"/>
    <property type="match status" value="1"/>
</dbReference>
<protein>
    <submittedName>
        <fullName evidence="15">TonB-dependent receptor</fullName>
    </submittedName>
</protein>